<gene>
    <name evidence="1" type="ORF">CMV_008560</name>
</gene>
<dbReference type="Proteomes" id="UP000737018">
    <property type="component" value="Unassembled WGS sequence"/>
</dbReference>
<dbReference type="AlphaFoldDB" id="A0A8J4VRQ3"/>
<dbReference type="PANTHER" id="PTHR47481:SF22">
    <property type="entry name" value="RETROTRANSPOSON GAG DOMAIN-CONTAINING PROTEIN"/>
    <property type="match status" value="1"/>
</dbReference>
<evidence type="ECO:0000313" key="1">
    <source>
        <dbReference type="EMBL" id="KAF3967435.1"/>
    </source>
</evidence>
<name>A0A8J4VRQ3_9ROSI</name>
<dbReference type="OrthoDB" id="1912561at2759"/>
<organism evidence="1 2">
    <name type="scientific">Castanea mollissima</name>
    <name type="common">Chinese chestnut</name>
    <dbReference type="NCBI Taxonomy" id="60419"/>
    <lineage>
        <taxon>Eukaryota</taxon>
        <taxon>Viridiplantae</taxon>
        <taxon>Streptophyta</taxon>
        <taxon>Embryophyta</taxon>
        <taxon>Tracheophyta</taxon>
        <taxon>Spermatophyta</taxon>
        <taxon>Magnoliopsida</taxon>
        <taxon>eudicotyledons</taxon>
        <taxon>Gunneridae</taxon>
        <taxon>Pentapetalae</taxon>
        <taxon>rosids</taxon>
        <taxon>fabids</taxon>
        <taxon>Fagales</taxon>
        <taxon>Fagaceae</taxon>
        <taxon>Castanea</taxon>
    </lineage>
</organism>
<evidence type="ECO:0000313" key="2">
    <source>
        <dbReference type="Proteomes" id="UP000737018"/>
    </source>
</evidence>
<comment type="caution">
    <text evidence="1">The sequence shown here is derived from an EMBL/GenBank/DDBJ whole genome shotgun (WGS) entry which is preliminary data.</text>
</comment>
<dbReference type="EMBL" id="JRKL02000898">
    <property type="protein sequence ID" value="KAF3967435.1"/>
    <property type="molecule type" value="Genomic_DNA"/>
</dbReference>
<protein>
    <submittedName>
        <fullName evidence="1">Uncharacterized protein</fullName>
    </submittedName>
</protein>
<sequence>MMHLHFQLSSITKGNSSITEYFQKVKTLGNNLAAIRQPLPAYEIASSLFNGLNSSYDPLMASISTHVDPQTLEDIYSHLLSFELRLERHITTVEFTVGSANMATRNDSSRGCNNGHNSN</sequence>
<proteinExistence type="predicted"/>
<dbReference type="PANTHER" id="PTHR47481">
    <property type="match status" value="1"/>
</dbReference>
<keyword evidence="2" id="KW-1185">Reference proteome</keyword>
<accession>A0A8J4VRQ3</accession>
<reference evidence="1" key="1">
    <citation type="submission" date="2020-03" db="EMBL/GenBank/DDBJ databases">
        <title>Castanea mollissima Vanexum genome sequencing.</title>
        <authorList>
            <person name="Staton M."/>
        </authorList>
    </citation>
    <scope>NUCLEOTIDE SEQUENCE</scope>
    <source>
        <tissue evidence="1">Leaf</tissue>
    </source>
</reference>